<reference evidence="1 2" key="1">
    <citation type="submission" date="2021-07" db="EMBL/GenBank/DDBJ databases">
        <title>Paenibacillus radiodurans sp. nov., isolated from the southeastern edge of Tengger Desert.</title>
        <authorList>
            <person name="Zhang G."/>
        </authorList>
    </citation>
    <scope>NUCLEOTIDE SEQUENCE [LARGE SCALE GENOMIC DNA]</scope>
    <source>
        <strain evidence="1 2">CCM 7311</strain>
    </source>
</reference>
<dbReference type="GO" id="GO:0016301">
    <property type="term" value="F:kinase activity"/>
    <property type="evidence" value="ECO:0007669"/>
    <property type="project" value="UniProtKB-KW"/>
</dbReference>
<dbReference type="Gene3D" id="3.40.50.620">
    <property type="entry name" value="HUPs"/>
    <property type="match status" value="1"/>
</dbReference>
<dbReference type="SUPFAM" id="SSF52402">
    <property type="entry name" value="Adenine nucleotide alpha hydrolases-like"/>
    <property type="match status" value="1"/>
</dbReference>
<organism evidence="1 2">
    <name type="scientific">Paenibacillus sepulcri</name>
    <dbReference type="NCBI Taxonomy" id="359917"/>
    <lineage>
        <taxon>Bacteria</taxon>
        <taxon>Bacillati</taxon>
        <taxon>Bacillota</taxon>
        <taxon>Bacilli</taxon>
        <taxon>Bacillales</taxon>
        <taxon>Paenibacillaceae</taxon>
        <taxon>Paenibacillus</taxon>
    </lineage>
</organism>
<proteinExistence type="predicted"/>
<feature type="non-terminal residue" evidence="1">
    <location>
        <position position="1"/>
    </location>
</feature>
<dbReference type="PANTHER" id="PTHR45569">
    <property type="entry name" value="SENSOR PROTEIN KDPD"/>
    <property type="match status" value="1"/>
</dbReference>
<protein>
    <submittedName>
        <fullName evidence="1">Histidine kinase</fullName>
    </submittedName>
</protein>
<comment type="caution">
    <text evidence="1">The sequence shown here is derived from an EMBL/GenBank/DDBJ whole genome shotgun (WGS) entry which is preliminary data.</text>
</comment>
<dbReference type="EMBL" id="JAHZIK010003914">
    <property type="protein sequence ID" value="MBW7462417.1"/>
    <property type="molecule type" value="Genomic_DNA"/>
</dbReference>
<dbReference type="PANTHER" id="PTHR45569:SF1">
    <property type="entry name" value="SENSOR PROTEIN KDPD"/>
    <property type="match status" value="1"/>
</dbReference>
<feature type="non-terminal residue" evidence="1">
    <location>
        <position position="99"/>
    </location>
</feature>
<keyword evidence="2" id="KW-1185">Reference proteome</keyword>
<gene>
    <name evidence="1" type="ORF">K0U00_51040</name>
</gene>
<evidence type="ECO:0000313" key="2">
    <source>
        <dbReference type="Proteomes" id="UP001519887"/>
    </source>
</evidence>
<dbReference type="Proteomes" id="UP001519887">
    <property type="component" value="Unassembled WGS sequence"/>
</dbReference>
<name>A0ABS7CNL2_9BACL</name>
<dbReference type="InterPro" id="IPR014729">
    <property type="entry name" value="Rossmann-like_a/b/a_fold"/>
</dbReference>
<sequence>GQQIARRLGGDMRVVVFVPPDKHLTREEAAFRRSIRKLAEKVEAAFEELPLPARRKLPGTLVNYAVRHNVTRIVLGHSKQSRWQEFWRGSIVGGVLRKT</sequence>
<keyword evidence="1" id="KW-0808">Transferase</keyword>
<keyword evidence="1" id="KW-0418">Kinase</keyword>
<dbReference type="InterPro" id="IPR052023">
    <property type="entry name" value="Histidine_kinase_KdpD"/>
</dbReference>
<accession>A0ABS7CNL2</accession>
<evidence type="ECO:0000313" key="1">
    <source>
        <dbReference type="EMBL" id="MBW7462417.1"/>
    </source>
</evidence>